<evidence type="ECO:0000313" key="2">
    <source>
        <dbReference type="EMBL" id="GHA70619.1"/>
    </source>
</evidence>
<dbReference type="AlphaFoldDB" id="A0A8J3FZP7"/>
<organism evidence="2 3">
    <name type="scientific">Formosimonas limnophila</name>
    <dbReference type="NCBI Taxonomy" id="1384487"/>
    <lineage>
        <taxon>Bacteria</taxon>
        <taxon>Pseudomonadati</taxon>
        <taxon>Pseudomonadota</taxon>
        <taxon>Betaproteobacteria</taxon>
        <taxon>Burkholderiales</taxon>
        <taxon>Burkholderiaceae</taxon>
        <taxon>Formosimonas</taxon>
    </lineage>
</organism>
<dbReference type="Proteomes" id="UP000614287">
    <property type="component" value="Unassembled WGS sequence"/>
</dbReference>
<keyword evidence="1" id="KW-0812">Transmembrane</keyword>
<dbReference type="RefSeq" id="WP_189492330.1">
    <property type="nucleotide sequence ID" value="NZ_BMZG01000004.1"/>
</dbReference>
<keyword evidence="3" id="KW-1185">Reference proteome</keyword>
<sequence length="65" mass="7719">MQSWLDWIRIGVTVATFICFVAWIVWFLNKDNTAKYQARAEMLLDDDDTTPVQIDELNEQQRVKK</sequence>
<comment type="caution">
    <text evidence="2">The sequence shown here is derived from an EMBL/GenBank/DDBJ whole genome shotgun (WGS) entry which is preliminary data.</text>
</comment>
<gene>
    <name evidence="2" type="ORF">GCM10009007_09280</name>
</gene>
<reference evidence="2" key="2">
    <citation type="submission" date="2020-09" db="EMBL/GenBank/DDBJ databases">
        <authorList>
            <person name="Sun Q."/>
            <person name="Kim S."/>
        </authorList>
    </citation>
    <scope>NUCLEOTIDE SEQUENCE</scope>
    <source>
        <strain evidence="2">KCTC 32501</strain>
    </source>
</reference>
<reference evidence="2" key="1">
    <citation type="journal article" date="2014" name="Int. J. Syst. Evol. Microbiol.">
        <title>Complete genome sequence of Corynebacterium casei LMG S-19264T (=DSM 44701T), isolated from a smear-ripened cheese.</title>
        <authorList>
            <consortium name="US DOE Joint Genome Institute (JGI-PGF)"/>
            <person name="Walter F."/>
            <person name="Albersmeier A."/>
            <person name="Kalinowski J."/>
            <person name="Ruckert C."/>
        </authorList>
    </citation>
    <scope>NUCLEOTIDE SEQUENCE</scope>
    <source>
        <strain evidence="2">KCTC 32501</strain>
    </source>
</reference>
<feature type="transmembrane region" description="Helical" evidence="1">
    <location>
        <begin position="6"/>
        <end position="29"/>
    </location>
</feature>
<evidence type="ECO:0000256" key="1">
    <source>
        <dbReference type="SAM" id="Phobius"/>
    </source>
</evidence>
<accession>A0A8J3FZP7</accession>
<protein>
    <recommendedName>
        <fullName evidence="4">CcoQ/FixQ family Cbb3-type cytochrome c oxidase assembly chaperone</fullName>
    </recommendedName>
</protein>
<evidence type="ECO:0000313" key="3">
    <source>
        <dbReference type="Proteomes" id="UP000614287"/>
    </source>
</evidence>
<dbReference type="EMBL" id="BMZG01000004">
    <property type="protein sequence ID" value="GHA70619.1"/>
    <property type="molecule type" value="Genomic_DNA"/>
</dbReference>
<keyword evidence="1" id="KW-1133">Transmembrane helix</keyword>
<keyword evidence="1" id="KW-0472">Membrane</keyword>
<evidence type="ECO:0008006" key="4">
    <source>
        <dbReference type="Google" id="ProtNLM"/>
    </source>
</evidence>
<name>A0A8J3FZP7_9BURK</name>
<proteinExistence type="predicted"/>